<feature type="compositionally biased region" description="Polar residues" evidence="1">
    <location>
        <begin position="278"/>
        <end position="296"/>
    </location>
</feature>
<feature type="transmembrane region" description="Helical" evidence="2">
    <location>
        <begin position="1147"/>
        <end position="1170"/>
    </location>
</feature>
<name>A0A086J923_TOXGO</name>
<proteinExistence type="predicted"/>
<organism evidence="3 4">
    <name type="scientific">Toxoplasma gondii p89</name>
    <dbReference type="NCBI Taxonomy" id="943119"/>
    <lineage>
        <taxon>Eukaryota</taxon>
        <taxon>Sar</taxon>
        <taxon>Alveolata</taxon>
        <taxon>Apicomplexa</taxon>
        <taxon>Conoidasida</taxon>
        <taxon>Coccidia</taxon>
        <taxon>Eucoccidiorida</taxon>
        <taxon>Eimeriorina</taxon>
        <taxon>Sarcocystidae</taxon>
        <taxon>Toxoplasma</taxon>
    </lineage>
</organism>
<dbReference type="VEuPathDB" id="ToxoDB:TGP89_311765"/>
<feature type="region of interest" description="Disordered" evidence="1">
    <location>
        <begin position="1384"/>
        <end position="1460"/>
    </location>
</feature>
<protein>
    <submittedName>
        <fullName evidence="3">Putative transmembrane protein</fullName>
    </submittedName>
</protein>
<evidence type="ECO:0000313" key="4">
    <source>
        <dbReference type="Proteomes" id="UP000028828"/>
    </source>
</evidence>
<comment type="caution">
    <text evidence="3">The sequence shown here is derived from an EMBL/GenBank/DDBJ whole genome shotgun (WGS) entry which is preliminary data.</text>
</comment>
<evidence type="ECO:0000256" key="2">
    <source>
        <dbReference type="SAM" id="Phobius"/>
    </source>
</evidence>
<evidence type="ECO:0000256" key="1">
    <source>
        <dbReference type="SAM" id="MobiDB-lite"/>
    </source>
</evidence>
<keyword evidence="2 3" id="KW-0812">Transmembrane</keyword>
<dbReference type="SMR" id="A0A086J923"/>
<gene>
    <name evidence="3" type="ORF">TGP89_311765</name>
</gene>
<reference evidence="3 4" key="1">
    <citation type="submission" date="2014-03" db="EMBL/GenBank/DDBJ databases">
        <authorList>
            <person name="Sibley D."/>
            <person name="Venepally P."/>
            <person name="Karamycheva S."/>
            <person name="Hadjithomas M."/>
            <person name="Khan A."/>
            <person name="Brunk B."/>
            <person name="Roos D."/>
            <person name="Caler E."/>
            <person name="Lorenzi H."/>
        </authorList>
    </citation>
    <scope>NUCLEOTIDE SEQUENCE [LARGE SCALE GENOMIC DNA]</scope>
    <source>
        <strain evidence="4">p89</strain>
    </source>
</reference>
<sequence length="1481" mass="161822">MFSCLIMRDKQCPDLPAASRKAGTRHSHHVLGRGAVEPLPAPVGGLFRSARVVSGPIPVTRKLRTNPVINESPKLLIFKAFEYFVEPKSTPKCGSHDSRLTLAQRCLYPRTRRAQCRCEDSESGQRQEARFSSVLSICLATRLIIWCFFLVCVVSASDLPPSSSASHRRGLERRDVKGNLHSDEKRFPGSKKVDVVPGAPPSSGSEGHQQLAPEASDVSGEGARERVQNESSRDIPSSIGTPGPSEGADGVSSDGTNLPKDALLSTKNGSAAAGVSAVDTSGTPAQTHGSVISSSDLGRDQEGIFWQQGEETSETNNGSPLAGSDVEVGPSSREATGSGPAFAGNKEETGPPLEDRKGPGESGQTRLDAVDSSSSTLPHGQEKNVTGDVAASGGLSRDESGGSSGLSRGGRFSRYAGDLVLKRSASLDGETKGEWRPVRHEGKGTGLPPYVGSGGNDHHDSPPSDTGAAALFAPALYRRMCLKVLVHDESARLFAVLLLHHLEWPTFTKYRLGTAMFINNLRRKASSFDEHRDPQYAFLDWCPLHKIATRGLSYLRTRVHRRSDLRMIKRELMTSSREFSYSLRHLPAVRKQVSSRTGLFQALLVTWDLFATSIVKFKLFEVEDPSALTTLGQQSRYFMDLAKHVLDLWFSERAFFVPLMWAYGSFAPVVNDAPFRRPQQSTSILLMDGMRDYLFGERPHHQMGAGMLYTSRQLDALRWLENHVKDAVYHKLRKALRRFQGFPMVSSSSTLFDRERRSPFVSENVPFVDHFPALFRDKRLPTVQVTGYFLRGERGDEVKAGVFGDNIADERMEELMAGLPAHSALLQLTMVDAWAWTRCDDYEDASHGDGGAQRNHTALTGQSWAPCPKGSQDFAVPLGRYLPVSTASQLLNIELRWDPSLLNAAGRTVILLNDIVDLDSASVQSAEADPATDLDIHAVLLLPVQDFTSTEDVRRDVVRLVSCHTPCHLYAKSSQPSGILDPSRVKILGTARWVGSDQPRLLLGEFGRGISSQGVQGSLDLLEKGHILVHISITGVARAPRKPEDATSDKSPQAAAAADGASPGSANGQGNGKSTPRDRHGVSGGGGEAGLGAHPATGWGITAKEAFRRLMRRTHGGPARVVYIQLSAEELRKAKVDKKKQRRGGRIPWVAVAISNMCVVFFFLIIFMYLQWRRHVDLPWWLKCVCTSAAPWVEEDDSSEAADSDNPVESCDTCEDSSSEDDRSYSSAVDPDGFAKYRRERSASIGSCGLAGSDLSRASRYPTAASVPRKGGSGPYDSYFQSPLSLAPFVTELSSTSAALRDFSGNVGMPLGTWSGSAYRSPLCMLYRTQLPHLEWAMRERGSAHASFPRLPSTSLYARGGYAGRHMSTEFWWPSWNKAVRSNTAGGKIEGGRRPANTFPGSLEDGDETDDAGTPEQVENDLCSGAGEERLEKERAEKVKDEEGEKVETEEMEEKHGTAEGCDYELVVRFVDSRERRSSWV</sequence>
<dbReference type="EMBL" id="AEYI02002323">
    <property type="protein sequence ID" value="KFG28641.1"/>
    <property type="molecule type" value="Genomic_DNA"/>
</dbReference>
<feature type="region of interest" description="Disordered" evidence="1">
    <location>
        <begin position="1038"/>
        <end position="1096"/>
    </location>
</feature>
<feature type="compositionally biased region" description="Basic and acidic residues" evidence="1">
    <location>
        <begin position="429"/>
        <end position="443"/>
    </location>
</feature>
<feature type="compositionally biased region" description="Acidic residues" evidence="1">
    <location>
        <begin position="1404"/>
        <end position="1413"/>
    </location>
</feature>
<feature type="compositionally biased region" description="Basic and acidic residues" evidence="1">
    <location>
        <begin position="172"/>
        <end position="194"/>
    </location>
</feature>
<feature type="compositionally biased region" description="Basic and acidic residues" evidence="1">
    <location>
        <begin position="222"/>
        <end position="233"/>
    </location>
</feature>
<evidence type="ECO:0000313" key="3">
    <source>
        <dbReference type="EMBL" id="KFG28641.1"/>
    </source>
</evidence>
<dbReference type="OrthoDB" id="10301244at2759"/>
<feature type="compositionally biased region" description="Basic and acidic residues" evidence="1">
    <location>
        <begin position="1427"/>
        <end position="1458"/>
    </location>
</feature>
<feature type="region of interest" description="Disordered" evidence="1">
    <location>
        <begin position="159"/>
        <end position="409"/>
    </location>
</feature>
<feature type="compositionally biased region" description="Low complexity" evidence="1">
    <location>
        <begin position="1049"/>
        <end position="1066"/>
    </location>
</feature>
<accession>A0A086J923</accession>
<feature type="compositionally biased region" description="Basic and acidic residues" evidence="1">
    <location>
        <begin position="345"/>
        <end position="359"/>
    </location>
</feature>
<dbReference type="Proteomes" id="UP000028828">
    <property type="component" value="Unassembled WGS sequence"/>
</dbReference>
<keyword evidence="2" id="KW-0472">Membrane</keyword>
<keyword evidence="2" id="KW-1133">Transmembrane helix</keyword>
<feature type="region of interest" description="Disordered" evidence="1">
    <location>
        <begin position="1196"/>
        <end position="1230"/>
    </location>
</feature>
<feature type="region of interest" description="Disordered" evidence="1">
    <location>
        <begin position="428"/>
        <end position="464"/>
    </location>
</feature>